<dbReference type="PANTHER" id="PTHR28620:SF1">
    <property type="entry name" value="CENP-V_GFA DOMAIN-CONTAINING PROTEIN"/>
    <property type="match status" value="1"/>
</dbReference>
<name>A0ABY7NKS4_9SPHN</name>
<keyword evidence="2" id="KW-0479">Metal-binding</keyword>
<evidence type="ECO:0000259" key="4">
    <source>
        <dbReference type="PROSITE" id="PS51891"/>
    </source>
</evidence>
<dbReference type="RefSeq" id="WP_270075755.1">
    <property type="nucleotide sequence ID" value="NZ_CP115174.1"/>
</dbReference>
<gene>
    <name evidence="5" type="ORF">PBT88_12945</name>
</gene>
<evidence type="ECO:0000313" key="5">
    <source>
        <dbReference type="EMBL" id="WBO21106.1"/>
    </source>
</evidence>
<proteinExistence type="inferred from homology"/>
<reference evidence="5 6" key="1">
    <citation type="submission" date="2022-12" db="EMBL/GenBank/DDBJ databases">
        <title>Sphingomonas abieness sp. nov., an endophytic bacterium isolated from Abies koreana.</title>
        <authorList>
            <person name="Jiang L."/>
            <person name="Lee J."/>
        </authorList>
    </citation>
    <scope>NUCLEOTIDE SEQUENCE [LARGE SCALE GENOMIC DNA]</scope>
    <source>
        <strain evidence="6">PAMB 00755</strain>
    </source>
</reference>
<dbReference type="Pfam" id="PF04828">
    <property type="entry name" value="GFA"/>
    <property type="match status" value="1"/>
</dbReference>
<dbReference type="PROSITE" id="PS51891">
    <property type="entry name" value="CENP_V_GFA"/>
    <property type="match status" value="1"/>
</dbReference>
<dbReference type="Proteomes" id="UP001210865">
    <property type="component" value="Chromosome"/>
</dbReference>
<keyword evidence="3" id="KW-0862">Zinc</keyword>
<dbReference type="InterPro" id="IPR006913">
    <property type="entry name" value="CENP-V/GFA"/>
</dbReference>
<dbReference type="InterPro" id="IPR052355">
    <property type="entry name" value="CENP-V-like"/>
</dbReference>
<dbReference type="EMBL" id="CP115174">
    <property type="protein sequence ID" value="WBO21106.1"/>
    <property type="molecule type" value="Genomic_DNA"/>
</dbReference>
<sequence length="119" mass="13448">MKMIKVEGGCHCGTVRFEAVVDGPEVEVLDCECEICRMTGYLHLIVPDDRFKLTEGQRDTTTYRFGTGRARHIFCKQCGIKSFYRPRSHPEGISIHWHCLDEGHGLTASIVKFDGVYPG</sequence>
<evidence type="ECO:0000256" key="3">
    <source>
        <dbReference type="ARBA" id="ARBA00022833"/>
    </source>
</evidence>
<evidence type="ECO:0000313" key="6">
    <source>
        <dbReference type="Proteomes" id="UP001210865"/>
    </source>
</evidence>
<dbReference type="Gene3D" id="2.170.150.70">
    <property type="match status" value="1"/>
</dbReference>
<dbReference type="SUPFAM" id="SSF51316">
    <property type="entry name" value="Mss4-like"/>
    <property type="match status" value="1"/>
</dbReference>
<accession>A0ABY7NKS4</accession>
<feature type="domain" description="CENP-V/GFA" evidence="4">
    <location>
        <begin position="6"/>
        <end position="114"/>
    </location>
</feature>
<organism evidence="5 6">
    <name type="scientific">Sphingomonas abietis</name>
    <dbReference type="NCBI Taxonomy" id="3012344"/>
    <lineage>
        <taxon>Bacteria</taxon>
        <taxon>Pseudomonadati</taxon>
        <taxon>Pseudomonadota</taxon>
        <taxon>Alphaproteobacteria</taxon>
        <taxon>Sphingomonadales</taxon>
        <taxon>Sphingomonadaceae</taxon>
        <taxon>Sphingomonas</taxon>
    </lineage>
</organism>
<evidence type="ECO:0000256" key="1">
    <source>
        <dbReference type="ARBA" id="ARBA00005495"/>
    </source>
</evidence>
<keyword evidence="6" id="KW-1185">Reference proteome</keyword>
<protein>
    <submittedName>
        <fullName evidence="5">GFA family protein</fullName>
    </submittedName>
</protein>
<evidence type="ECO:0000256" key="2">
    <source>
        <dbReference type="ARBA" id="ARBA00022723"/>
    </source>
</evidence>
<dbReference type="InterPro" id="IPR011057">
    <property type="entry name" value="Mss4-like_sf"/>
</dbReference>
<comment type="similarity">
    <text evidence="1">Belongs to the Gfa family.</text>
</comment>
<dbReference type="PANTHER" id="PTHR28620">
    <property type="entry name" value="CENTROMERE PROTEIN V"/>
    <property type="match status" value="1"/>
</dbReference>